<sequence length="120" mass="13036">MDEDEDAQTEQQLVLQEKARKEEELKVLEELLAEGYESPVHPRFTLARTPPSSFGPSPSSSLAPGDGGSQSAKRNLTSPEEVQDAVRRRVEALPSAPAVHSGPHPPIELWSVAISVPCAW</sequence>
<gene>
    <name evidence="1" type="ORF">MSG28_015345</name>
</gene>
<reference evidence="1 2" key="1">
    <citation type="journal article" date="2022" name="Genome Biol. Evol.">
        <title>The Spruce Budworm Genome: Reconstructing the Evolutionary History of Antifreeze Proteins.</title>
        <authorList>
            <person name="Beliveau C."/>
            <person name="Gagne P."/>
            <person name="Picq S."/>
            <person name="Vernygora O."/>
            <person name="Keeling C.I."/>
            <person name="Pinkney K."/>
            <person name="Doucet D."/>
            <person name="Wen F."/>
            <person name="Johnston J.S."/>
            <person name="Maaroufi H."/>
            <person name="Boyle B."/>
            <person name="Laroche J."/>
            <person name="Dewar K."/>
            <person name="Juretic N."/>
            <person name="Blackburn G."/>
            <person name="Nisole A."/>
            <person name="Brunet B."/>
            <person name="Brandao M."/>
            <person name="Lumley L."/>
            <person name="Duan J."/>
            <person name="Quan G."/>
            <person name="Lucarotti C.J."/>
            <person name="Roe A.D."/>
            <person name="Sperling F.A.H."/>
            <person name="Levesque R.C."/>
            <person name="Cusson M."/>
        </authorList>
    </citation>
    <scope>NUCLEOTIDE SEQUENCE [LARGE SCALE GENOMIC DNA]</scope>
    <source>
        <strain evidence="1">Glfc:IPQL:Cfum</strain>
    </source>
</reference>
<organism evidence="1 2">
    <name type="scientific">Choristoneura fumiferana</name>
    <name type="common">Spruce budworm moth</name>
    <name type="synonym">Archips fumiferana</name>
    <dbReference type="NCBI Taxonomy" id="7141"/>
    <lineage>
        <taxon>Eukaryota</taxon>
        <taxon>Metazoa</taxon>
        <taxon>Ecdysozoa</taxon>
        <taxon>Arthropoda</taxon>
        <taxon>Hexapoda</taxon>
        <taxon>Insecta</taxon>
        <taxon>Pterygota</taxon>
        <taxon>Neoptera</taxon>
        <taxon>Endopterygota</taxon>
        <taxon>Lepidoptera</taxon>
        <taxon>Glossata</taxon>
        <taxon>Ditrysia</taxon>
        <taxon>Tortricoidea</taxon>
        <taxon>Tortricidae</taxon>
        <taxon>Tortricinae</taxon>
        <taxon>Choristoneura</taxon>
    </lineage>
</organism>
<accession>A0ACC0KB71</accession>
<evidence type="ECO:0000313" key="1">
    <source>
        <dbReference type="EMBL" id="KAI8433291.1"/>
    </source>
</evidence>
<dbReference type="Proteomes" id="UP001064048">
    <property type="component" value="Chromosome 28"/>
</dbReference>
<name>A0ACC0KB71_CHOFU</name>
<keyword evidence="2" id="KW-1185">Reference proteome</keyword>
<dbReference type="EMBL" id="CM046128">
    <property type="protein sequence ID" value="KAI8433291.1"/>
    <property type="molecule type" value="Genomic_DNA"/>
</dbReference>
<comment type="caution">
    <text evidence="1">The sequence shown here is derived from an EMBL/GenBank/DDBJ whole genome shotgun (WGS) entry which is preliminary data.</text>
</comment>
<protein>
    <submittedName>
        <fullName evidence="1">Uncharacterized protein</fullName>
    </submittedName>
</protein>
<proteinExistence type="predicted"/>
<evidence type="ECO:0000313" key="2">
    <source>
        <dbReference type="Proteomes" id="UP001064048"/>
    </source>
</evidence>